<comment type="subcellular location">
    <subcellularLocation>
        <location evidence="1">Membrane</location>
        <topology evidence="1">Single-pass membrane protein</topology>
    </subcellularLocation>
</comment>
<organism evidence="8">
    <name type="scientific">Serpula lacrymans var. lacrymans (strain S7.3)</name>
    <name type="common">Dry rot fungus</name>
    <dbReference type="NCBI Taxonomy" id="936435"/>
    <lineage>
        <taxon>Eukaryota</taxon>
        <taxon>Fungi</taxon>
        <taxon>Dikarya</taxon>
        <taxon>Basidiomycota</taxon>
        <taxon>Agaricomycotina</taxon>
        <taxon>Agaricomycetes</taxon>
        <taxon>Agaricomycetidae</taxon>
        <taxon>Boletales</taxon>
        <taxon>Coniophorineae</taxon>
        <taxon>Serpulaceae</taxon>
        <taxon>Serpula</taxon>
    </lineage>
</organism>
<feature type="compositionally biased region" description="Polar residues" evidence="5">
    <location>
        <begin position="63"/>
        <end position="124"/>
    </location>
</feature>
<evidence type="ECO:0000256" key="4">
    <source>
        <dbReference type="ARBA" id="ARBA00023136"/>
    </source>
</evidence>
<feature type="compositionally biased region" description="Low complexity" evidence="5">
    <location>
        <begin position="471"/>
        <end position="510"/>
    </location>
</feature>
<evidence type="ECO:0000313" key="7">
    <source>
        <dbReference type="EMBL" id="EGO05361.1"/>
    </source>
</evidence>
<keyword evidence="3 6" id="KW-1133">Transmembrane helix</keyword>
<feature type="compositionally biased region" description="Polar residues" evidence="5">
    <location>
        <begin position="1"/>
        <end position="24"/>
    </location>
</feature>
<feature type="compositionally biased region" description="Basic and acidic residues" evidence="5">
    <location>
        <begin position="775"/>
        <end position="791"/>
    </location>
</feature>
<dbReference type="GO" id="GO:0071944">
    <property type="term" value="C:cell periphery"/>
    <property type="evidence" value="ECO:0007669"/>
    <property type="project" value="UniProtKB-ARBA"/>
</dbReference>
<feature type="compositionally biased region" description="Pro residues" evidence="5">
    <location>
        <begin position="47"/>
        <end position="58"/>
    </location>
</feature>
<feature type="transmembrane region" description="Helical" evidence="6">
    <location>
        <begin position="527"/>
        <end position="550"/>
    </location>
</feature>
<feature type="compositionally biased region" description="Polar residues" evidence="5">
    <location>
        <begin position="169"/>
        <end position="197"/>
    </location>
</feature>
<feature type="compositionally biased region" description="Low complexity" evidence="5">
    <location>
        <begin position="313"/>
        <end position="369"/>
    </location>
</feature>
<feature type="compositionally biased region" description="Low complexity" evidence="5">
    <location>
        <begin position="793"/>
        <end position="813"/>
    </location>
</feature>
<evidence type="ECO:0000256" key="5">
    <source>
        <dbReference type="SAM" id="MobiDB-lite"/>
    </source>
</evidence>
<protein>
    <submittedName>
        <fullName evidence="7">Uncharacterized protein</fullName>
    </submittedName>
</protein>
<evidence type="ECO:0000256" key="1">
    <source>
        <dbReference type="ARBA" id="ARBA00004167"/>
    </source>
</evidence>
<dbReference type="GO" id="GO:0016020">
    <property type="term" value="C:membrane"/>
    <property type="evidence" value="ECO:0007669"/>
    <property type="project" value="UniProtKB-SubCell"/>
</dbReference>
<feature type="compositionally biased region" description="Gly residues" evidence="5">
    <location>
        <begin position="198"/>
        <end position="210"/>
    </location>
</feature>
<feature type="compositionally biased region" description="Low complexity" evidence="5">
    <location>
        <begin position="377"/>
        <end position="400"/>
    </location>
</feature>
<feature type="region of interest" description="Disordered" evidence="5">
    <location>
        <begin position="1"/>
        <end position="210"/>
    </location>
</feature>
<dbReference type="Proteomes" id="UP000008063">
    <property type="component" value="Unassembled WGS sequence"/>
</dbReference>
<dbReference type="AlphaFoldDB" id="F8PG26"/>
<dbReference type="HOGENOM" id="CLU_329867_0_0_1"/>
<dbReference type="InterPro" id="IPR051694">
    <property type="entry name" value="Immunoregulatory_rcpt-like"/>
</dbReference>
<evidence type="ECO:0000313" key="8">
    <source>
        <dbReference type="Proteomes" id="UP000008063"/>
    </source>
</evidence>
<reference evidence="8" key="1">
    <citation type="journal article" date="2011" name="Science">
        <title>The plant cell wall-decomposing machinery underlies the functional diversity of forest fungi.</title>
        <authorList>
            <person name="Eastwood D.C."/>
            <person name="Floudas D."/>
            <person name="Binder M."/>
            <person name="Majcherczyk A."/>
            <person name="Schneider P."/>
            <person name="Aerts A."/>
            <person name="Asiegbu F.O."/>
            <person name="Baker S.E."/>
            <person name="Barry K."/>
            <person name="Bendiksby M."/>
            <person name="Blumentritt M."/>
            <person name="Coutinho P.M."/>
            <person name="Cullen D."/>
            <person name="de Vries R.P."/>
            <person name="Gathman A."/>
            <person name="Goodell B."/>
            <person name="Henrissat B."/>
            <person name="Ihrmark K."/>
            <person name="Kauserud H."/>
            <person name="Kohler A."/>
            <person name="LaButti K."/>
            <person name="Lapidus A."/>
            <person name="Lavin J.L."/>
            <person name="Lee Y.-H."/>
            <person name="Lindquist E."/>
            <person name="Lilly W."/>
            <person name="Lucas S."/>
            <person name="Morin E."/>
            <person name="Murat C."/>
            <person name="Oguiza J.A."/>
            <person name="Park J."/>
            <person name="Pisabarro A.G."/>
            <person name="Riley R."/>
            <person name="Rosling A."/>
            <person name="Salamov A."/>
            <person name="Schmidt O."/>
            <person name="Schmutz J."/>
            <person name="Skrede I."/>
            <person name="Stenlid J."/>
            <person name="Wiebenga A."/>
            <person name="Xie X."/>
            <person name="Kuees U."/>
            <person name="Hibbett D.S."/>
            <person name="Hoffmeister D."/>
            <person name="Hoegberg N."/>
            <person name="Martin F."/>
            <person name="Grigoriev I.V."/>
            <person name="Watkinson S.C."/>
        </authorList>
    </citation>
    <scope>NUCLEOTIDE SEQUENCE [LARGE SCALE GENOMIC DNA]</scope>
    <source>
        <strain evidence="8">strain S7.3</strain>
    </source>
</reference>
<sequence>MPSQPTISPDTKGSPKSSDDASTQPGVLSGGSPAPPVSPPSHTVTPSKPPPSTPPPGPTATADSNVHQPTSPSTQGAASWNSAGGGQNTYSRSGSSTSQPPNTSAQGVPPRGTTNPTQHVQPSSIRPAYMSTPHSTLTESPTKPTQSSSSPSVVTSSSSDARSLTTTTHKNWFPTSPWVQSTKPNSSSDASPTKNANSGGGHSPNLGFGFGGGHHAPTNLGSPLISLPWTATKPLYCWLLTDCATSSQSSTARGHISSTPPNPSERSRPHDSQTTETSTVRTGKPMGTSHGIRPHTVPSPGPGPKALTTVLDTTTIVSSTTSSSTTSNNNHPTTSKSSQTHHPPTTSSSPSRVKPSPTSQSPTPKNSSPHRAPSPQVTTLSTVEPTSPSPVTSQPTTTSSEHTRTGPEVTQPGTASQPTSTGDSLITPSSRASESTNTPGDSSTSSVQASSTPSSHFDTQPPLLLDGPNLTASTTPQGSTSTSTIPLTSSAPSSSKSSSASRATSSFTNSGTSPLGTAASHSKGNAALIGGIVGAIVGFILLCITIYFIFRRKKRQNLHDQEASAPLSPARDGELVTQFTPYNQLLEPTTGVGYNVFYPDASNSYVSIHQSNDQEMDTVLSSSNSSFEPETPLPPSPFYPNDSTETIQAVPGLDSPSASILHEENNDAIDYEADGSSGVPYITSNPISVYPSVMATASSSAFYSARQTESTPETFYATPRESMDSLSTLQPDTRVVEPNPSTISLVGFQAFDPEPMPSSSRNPFVVSGANESQVDESRLHVKTESEQERDWTASLSAPSPSPSSSEGPSIASGSKNPYYNYLKALKTQGTSGQPPSSWGMRNVFPATSRLSTASSALEVPDSESQCGIAI</sequence>
<evidence type="ECO:0000256" key="3">
    <source>
        <dbReference type="ARBA" id="ARBA00022989"/>
    </source>
</evidence>
<feature type="compositionally biased region" description="Low complexity" evidence="5">
    <location>
        <begin position="442"/>
        <end position="455"/>
    </location>
</feature>
<accession>F8PG26</accession>
<dbReference type="STRING" id="936435.F8PG26"/>
<keyword evidence="8" id="KW-1185">Reference proteome</keyword>
<proteinExistence type="predicted"/>
<evidence type="ECO:0000256" key="2">
    <source>
        <dbReference type="ARBA" id="ARBA00022692"/>
    </source>
</evidence>
<feature type="region of interest" description="Disordered" evidence="5">
    <location>
        <begin position="248"/>
        <end position="519"/>
    </location>
</feature>
<feature type="compositionally biased region" description="Low complexity" evidence="5">
    <location>
        <begin position="138"/>
        <end position="168"/>
    </location>
</feature>
<dbReference type="EMBL" id="GL945474">
    <property type="protein sequence ID" value="EGO05361.1"/>
    <property type="molecule type" value="Genomic_DNA"/>
</dbReference>
<dbReference type="InParanoid" id="F8PG26"/>
<name>F8PG26_SERL3</name>
<keyword evidence="2 6" id="KW-0812">Transmembrane</keyword>
<evidence type="ECO:0000256" key="6">
    <source>
        <dbReference type="SAM" id="Phobius"/>
    </source>
</evidence>
<gene>
    <name evidence="7" type="ORF">SERLA73DRAFT_68977</name>
</gene>
<feature type="compositionally biased region" description="Polar residues" evidence="5">
    <location>
        <begin position="248"/>
        <end position="259"/>
    </location>
</feature>
<keyword evidence="4 6" id="KW-0472">Membrane</keyword>
<dbReference type="PANTHER" id="PTHR15549">
    <property type="entry name" value="PAIRED IMMUNOGLOBULIN-LIKE TYPE 2 RECEPTOR"/>
    <property type="match status" value="1"/>
</dbReference>
<feature type="compositionally biased region" description="Polar residues" evidence="5">
    <location>
        <begin position="411"/>
        <end position="441"/>
    </location>
</feature>
<dbReference type="OMA" id="HINDTPC"/>
<dbReference type="PANTHER" id="PTHR15549:SF30">
    <property type="entry name" value="MID2 DOMAIN-CONTAINING PROTEIN"/>
    <property type="match status" value="1"/>
</dbReference>
<feature type="region of interest" description="Disordered" evidence="5">
    <location>
        <begin position="749"/>
        <end position="813"/>
    </location>
</feature>